<dbReference type="Proteomes" id="UP001218218">
    <property type="component" value="Unassembled WGS sequence"/>
</dbReference>
<feature type="chain" id="PRO_5042137528" evidence="1">
    <location>
        <begin position="24"/>
        <end position="345"/>
    </location>
</feature>
<comment type="caution">
    <text evidence="2">The sequence shown here is derived from an EMBL/GenBank/DDBJ whole genome shotgun (WGS) entry which is preliminary data.</text>
</comment>
<feature type="signal peptide" evidence="1">
    <location>
        <begin position="1"/>
        <end position="23"/>
    </location>
</feature>
<dbReference type="AlphaFoldDB" id="A0AAD7EVT2"/>
<gene>
    <name evidence="2" type="ORF">DFH08DRAFT_934040</name>
</gene>
<protein>
    <submittedName>
        <fullName evidence="2">Uncharacterized protein</fullName>
    </submittedName>
</protein>
<accession>A0AAD7EVT2</accession>
<evidence type="ECO:0000256" key="1">
    <source>
        <dbReference type="SAM" id="SignalP"/>
    </source>
</evidence>
<evidence type="ECO:0000313" key="3">
    <source>
        <dbReference type="Proteomes" id="UP001218218"/>
    </source>
</evidence>
<proteinExistence type="predicted"/>
<keyword evidence="1" id="KW-0732">Signal</keyword>
<name>A0AAD7EVT2_9AGAR</name>
<sequence>MVGALATLLAGLAMLMAPLPCVSQFCSQADIDTSPIEQAHFLPDFGRQDPFLSYVQSPNQIFVRPILRGPGFGRFLFPHLIQSPHAPARLLVSSTMDSKRDLASLTAPAQQMRVCSGCSVVQFSARSTSPKPNRTCLFYHPPCLAQIRVRAVSEIDLREGVEVPVREIVTVLIEHKLEGGDSESESKCAYVKVGIVKIDLVDVRRARACGFRECMEKLSADLSNLAAHFDPYTGGVLPGRRCYLEDFSTERHIAYIDEFLIETPWRGSGLDLWLLSNLFHFESLRGVRFMFARPDVLQNTDDGLRYTPPPRGRAAEELLVQVGFRCVGDSQLFCMGKRRSDMVII</sequence>
<reference evidence="2" key="1">
    <citation type="submission" date="2023-03" db="EMBL/GenBank/DDBJ databases">
        <title>Massive genome expansion in bonnet fungi (Mycena s.s.) driven by repeated elements and novel gene families across ecological guilds.</title>
        <authorList>
            <consortium name="Lawrence Berkeley National Laboratory"/>
            <person name="Harder C.B."/>
            <person name="Miyauchi S."/>
            <person name="Viragh M."/>
            <person name="Kuo A."/>
            <person name="Thoen E."/>
            <person name="Andreopoulos B."/>
            <person name="Lu D."/>
            <person name="Skrede I."/>
            <person name="Drula E."/>
            <person name="Henrissat B."/>
            <person name="Morin E."/>
            <person name="Kohler A."/>
            <person name="Barry K."/>
            <person name="LaButti K."/>
            <person name="Morin E."/>
            <person name="Salamov A."/>
            <person name="Lipzen A."/>
            <person name="Mereny Z."/>
            <person name="Hegedus B."/>
            <person name="Baldrian P."/>
            <person name="Stursova M."/>
            <person name="Weitz H."/>
            <person name="Taylor A."/>
            <person name="Grigoriev I.V."/>
            <person name="Nagy L.G."/>
            <person name="Martin F."/>
            <person name="Kauserud H."/>
        </authorList>
    </citation>
    <scope>NUCLEOTIDE SEQUENCE</scope>
    <source>
        <strain evidence="2">CBHHK002</strain>
    </source>
</reference>
<keyword evidence="3" id="KW-1185">Reference proteome</keyword>
<organism evidence="2 3">
    <name type="scientific">Mycena albidolilacea</name>
    <dbReference type="NCBI Taxonomy" id="1033008"/>
    <lineage>
        <taxon>Eukaryota</taxon>
        <taxon>Fungi</taxon>
        <taxon>Dikarya</taxon>
        <taxon>Basidiomycota</taxon>
        <taxon>Agaricomycotina</taxon>
        <taxon>Agaricomycetes</taxon>
        <taxon>Agaricomycetidae</taxon>
        <taxon>Agaricales</taxon>
        <taxon>Marasmiineae</taxon>
        <taxon>Mycenaceae</taxon>
        <taxon>Mycena</taxon>
    </lineage>
</organism>
<evidence type="ECO:0000313" key="2">
    <source>
        <dbReference type="EMBL" id="KAJ7354597.1"/>
    </source>
</evidence>
<dbReference type="EMBL" id="JARIHO010000010">
    <property type="protein sequence ID" value="KAJ7354597.1"/>
    <property type="molecule type" value="Genomic_DNA"/>
</dbReference>